<feature type="compositionally biased region" description="Polar residues" evidence="1">
    <location>
        <begin position="25"/>
        <end position="35"/>
    </location>
</feature>
<proteinExistence type="predicted"/>
<sequence length="84" mass="9112">MSLPYTTSYNSHADLSGKETDRPVQSRSRQGSPPDQWTVAANHLLVLSDITSRSLRLGPVRPAQRASQVGYELRGGVAPSPPKL</sequence>
<reference evidence="2" key="1">
    <citation type="journal article" date="2023" name="G3 (Bethesda)">
        <title>A reference genome for the long-term kleptoplast-retaining sea slug Elysia crispata morphotype clarki.</title>
        <authorList>
            <person name="Eastman K.E."/>
            <person name="Pendleton A.L."/>
            <person name="Shaikh M.A."/>
            <person name="Suttiyut T."/>
            <person name="Ogas R."/>
            <person name="Tomko P."/>
            <person name="Gavelis G."/>
            <person name="Widhalm J.R."/>
            <person name="Wisecaver J.H."/>
        </authorList>
    </citation>
    <scope>NUCLEOTIDE SEQUENCE</scope>
    <source>
        <strain evidence="2">ECLA1</strain>
    </source>
</reference>
<keyword evidence="3" id="KW-1185">Reference proteome</keyword>
<organism evidence="2 3">
    <name type="scientific">Elysia crispata</name>
    <name type="common">lettuce slug</name>
    <dbReference type="NCBI Taxonomy" id="231223"/>
    <lineage>
        <taxon>Eukaryota</taxon>
        <taxon>Metazoa</taxon>
        <taxon>Spiralia</taxon>
        <taxon>Lophotrochozoa</taxon>
        <taxon>Mollusca</taxon>
        <taxon>Gastropoda</taxon>
        <taxon>Heterobranchia</taxon>
        <taxon>Euthyneura</taxon>
        <taxon>Panpulmonata</taxon>
        <taxon>Sacoglossa</taxon>
        <taxon>Placobranchoidea</taxon>
        <taxon>Plakobranchidae</taxon>
        <taxon>Elysia</taxon>
    </lineage>
</organism>
<feature type="compositionally biased region" description="Basic and acidic residues" evidence="1">
    <location>
        <begin position="15"/>
        <end position="24"/>
    </location>
</feature>
<dbReference type="Proteomes" id="UP001283361">
    <property type="component" value="Unassembled WGS sequence"/>
</dbReference>
<evidence type="ECO:0000256" key="1">
    <source>
        <dbReference type="SAM" id="MobiDB-lite"/>
    </source>
</evidence>
<comment type="caution">
    <text evidence="2">The sequence shown here is derived from an EMBL/GenBank/DDBJ whole genome shotgun (WGS) entry which is preliminary data.</text>
</comment>
<dbReference type="AlphaFoldDB" id="A0AAE1BAQ2"/>
<accession>A0AAE1BAQ2</accession>
<feature type="region of interest" description="Disordered" evidence="1">
    <location>
        <begin position="1"/>
        <end position="37"/>
    </location>
</feature>
<feature type="compositionally biased region" description="Polar residues" evidence="1">
    <location>
        <begin position="1"/>
        <end position="13"/>
    </location>
</feature>
<gene>
    <name evidence="2" type="ORF">RRG08_001950</name>
</gene>
<protein>
    <submittedName>
        <fullName evidence="2">Uncharacterized protein</fullName>
    </submittedName>
</protein>
<evidence type="ECO:0000313" key="3">
    <source>
        <dbReference type="Proteomes" id="UP001283361"/>
    </source>
</evidence>
<name>A0AAE1BAQ2_9GAST</name>
<feature type="region of interest" description="Disordered" evidence="1">
    <location>
        <begin position="61"/>
        <end position="84"/>
    </location>
</feature>
<dbReference type="EMBL" id="JAWDGP010000218">
    <property type="protein sequence ID" value="KAK3802687.1"/>
    <property type="molecule type" value="Genomic_DNA"/>
</dbReference>
<evidence type="ECO:0000313" key="2">
    <source>
        <dbReference type="EMBL" id="KAK3802687.1"/>
    </source>
</evidence>